<dbReference type="EMBL" id="JABMCG010000093">
    <property type="protein sequence ID" value="NUU27781.1"/>
    <property type="molecule type" value="Genomic_DNA"/>
</dbReference>
<reference evidence="1 2" key="1">
    <citation type="submission" date="2020-05" db="EMBL/GenBank/DDBJ databases">
        <title>Genome Sequencing of Type Strains.</title>
        <authorList>
            <person name="Lemaire J.F."/>
            <person name="Inderbitzin P."/>
            <person name="Gregorio O.A."/>
            <person name="Collins S.B."/>
            <person name="Wespe N."/>
            <person name="Knight-Connoni V."/>
        </authorList>
    </citation>
    <scope>NUCLEOTIDE SEQUENCE [LARGE SCALE GENOMIC DNA]</scope>
    <source>
        <strain evidence="1 2">DSM 20512</strain>
    </source>
</reference>
<proteinExistence type="predicted"/>
<dbReference type="RefSeq" id="WP_144804788.1">
    <property type="nucleotide sequence ID" value="NZ_BAAAWP010000001.1"/>
</dbReference>
<accession>A0A850DS60</accession>
<dbReference type="AlphaFoldDB" id="A0A850DS60"/>
<gene>
    <name evidence="1" type="ORF">HP467_06595</name>
</gene>
<organism evidence="1 2">
    <name type="scientific">Curtobacterium citreum</name>
    <dbReference type="NCBI Taxonomy" id="2036"/>
    <lineage>
        <taxon>Bacteria</taxon>
        <taxon>Bacillati</taxon>
        <taxon>Actinomycetota</taxon>
        <taxon>Actinomycetes</taxon>
        <taxon>Micrococcales</taxon>
        <taxon>Microbacteriaceae</taxon>
        <taxon>Curtobacterium</taxon>
    </lineage>
</organism>
<protein>
    <submittedName>
        <fullName evidence="1">Uncharacterized protein</fullName>
    </submittedName>
</protein>
<sequence length="126" mass="13635">MSRSGKPFAQFATRLPDGRTVVEVTVFDPFIVSVVLVADGKRDALDRVRALGGRDVHVSKSFHPSGRAVEALLRSGDGGVFAPQPVDGTWLPLSELPAFLDGTSPWLVRYDTSAFNRSFVVPPPVE</sequence>
<evidence type="ECO:0000313" key="1">
    <source>
        <dbReference type="EMBL" id="NUU27781.1"/>
    </source>
</evidence>
<comment type="caution">
    <text evidence="1">The sequence shown here is derived from an EMBL/GenBank/DDBJ whole genome shotgun (WGS) entry which is preliminary data.</text>
</comment>
<evidence type="ECO:0000313" key="2">
    <source>
        <dbReference type="Proteomes" id="UP000539146"/>
    </source>
</evidence>
<dbReference type="Proteomes" id="UP000539146">
    <property type="component" value="Unassembled WGS sequence"/>
</dbReference>
<name>A0A850DS60_9MICO</name>